<dbReference type="GO" id="GO:0005634">
    <property type="term" value="C:nucleus"/>
    <property type="evidence" value="ECO:0007669"/>
    <property type="project" value="TreeGrafter"/>
</dbReference>
<proteinExistence type="predicted"/>
<dbReference type="RefSeq" id="XP_020073677.1">
    <property type="nucleotide sequence ID" value="XM_020219150.1"/>
</dbReference>
<protein>
    <recommendedName>
        <fullName evidence="7">Zn(2)-C6 fungal-type domain-containing protein</fullName>
    </recommendedName>
</protein>
<dbReference type="InterPro" id="IPR036864">
    <property type="entry name" value="Zn2-C6_fun-type_DNA-bd_sf"/>
</dbReference>
<organism evidence="8 9">
    <name type="scientific">Hyphopichia burtonii NRRL Y-1933</name>
    <dbReference type="NCBI Taxonomy" id="984485"/>
    <lineage>
        <taxon>Eukaryota</taxon>
        <taxon>Fungi</taxon>
        <taxon>Dikarya</taxon>
        <taxon>Ascomycota</taxon>
        <taxon>Saccharomycotina</taxon>
        <taxon>Pichiomycetes</taxon>
        <taxon>Debaryomycetaceae</taxon>
        <taxon>Hyphopichia</taxon>
    </lineage>
</organism>
<feature type="region of interest" description="Disordered" evidence="6">
    <location>
        <begin position="1"/>
        <end position="36"/>
    </location>
</feature>
<dbReference type="PANTHER" id="PTHR31069">
    <property type="entry name" value="OLEATE-ACTIVATED TRANSCRIPTION FACTOR 1-RELATED"/>
    <property type="match status" value="1"/>
</dbReference>
<keyword evidence="5" id="KW-0539">Nucleus</keyword>
<dbReference type="PROSITE" id="PS50048">
    <property type="entry name" value="ZN2_CY6_FUNGAL_2"/>
    <property type="match status" value="1"/>
</dbReference>
<keyword evidence="3" id="KW-0238">DNA-binding</keyword>
<dbReference type="CDD" id="cd00067">
    <property type="entry name" value="GAL4"/>
    <property type="match status" value="1"/>
</dbReference>
<evidence type="ECO:0000256" key="2">
    <source>
        <dbReference type="ARBA" id="ARBA00023015"/>
    </source>
</evidence>
<dbReference type="InterPro" id="IPR007219">
    <property type="entry name" value="XnlR_reg_dom"/>
</dbReference>
<dbReference type="CDD" id="cd12148">
    <property type="entry name" value="fungal_TF_MHR"/>
    <property type="match status" value="1"/>
</dbReference>
<sequence>MATRQKRTASVEEDNDVTSLYKNAKNGDSNGKTKPVKRRNRVTLVCNVCKFRKVRCDRKQPHCTSCVKYNASHLCEYNGQVWSEKEALEKLSTIKPSVLPNQNLAPEESSEPKEISEVDSLRKRVKELESYILFQNQFEAKSTIPFPTKFTDLISGFQSLDSIHGINPIQDNNDLIDLYNYNSIASDLNAMECVNHGPFSRYAIRQKDLNSKNIWNFMYEGIRGKNKVYTKDGVTQLEGKSNPYSLIQRIKEYSVNKFDPQNYSRKSSSLPLGLTYNDPTKNIADSREERIKSILPLQNIIDFHIDNFFDFLYPFFPYISEPDFRKQISRILRTKSTLNIESKNDYAILGLLCIVMRLSYLSMITNNMEINENNVAESSTSEIKKLLLHPIGIEFIDTARDCLNEFQLFHRTNLFVLQLAIFIKIYMTCAPEEPEGIIRNQFQIYNGVLVEMGYSMGLNRDYFHDNPSKINLRRKIWMYLRTVDTTQSMLYGNPYITSDRFTDAEVPSSSGGMEDYVVKAMEPLSKLLNHIQDILRLVLYVKKGISVVQLVEKLNILETYLFTEYGTIQTFFDAYMEKSFSDNFSKTLQLNVFIPVKFFLMALHNELFLYYENKQNLGIVFFYVKKILAGIVEEVLPYTLEFLEQPNFYFKYASQLLLNPSFQLFLHRVNTMLFSLINRTGFSIEGLHIEDPKYEKYKLLKKYLVRCLKLTIIGILKLSHRQCSAWRTGNSHTFILENISSDDYYKESNESSDVRVFDFTENQLDDLINYIERLFPKLDMPKLAAAWKSIHGAVDPARSRFFDNKPNDIKEDQNSNNSPTSPNDNDLWHSRENWQASSFLQQDFTNVMESLFHVDDPLFYWMNEDINNQPFEFNTTSQKI</sequence>
<evidence type="ECO:0000256" key="3">
    <source>
        <dbReference type="ARBA" id="ARBA00023125"/>
    </source>
</evidence>
<evidence type="ECO:0000256" key="5">
    <source>
        <dbReference type="ARBA" id="ARBA00023242"/>
    </source>
</evidence>
<dbReference type="STRING" id="984485.A0A1E4RBI3"/>
<keyword evidence="9" id="KW-1185">Reference proteome</keyword>
<evidence type="ECO:0000313" key="9">
    <source>
        <dbReference type="Proteomes" id="UP000095085"/>
    </source>
</evidence>
<dbReference type="GO" id="GO:0045944">
    <property type="term" value="P:positive regulation of transcription by RNA polymerase II"/>
    <property type="evidence" value="ECO:0007669"/>
    <property type="project" value="TreeGrafter"/>
</dbReference>
<dbReference type="EMBL" id="KV454548">
    <property type="protein sequence ID" value="ODV64610.1"/>
    <property type="molecule type" value="Genomic_DNA"/>
</dbReference>
<dbReference type="Gene3D" id="4.10.240.10">
    <property type="entry name" value="Zn(2)-C6 fungal-type DNA-binding domain"/>
    <property type="match status" value="1"/>
</dbReference>
<keyword evidence="4" id="KW-0804">Transcription</keyword>
<dbReference type="OrthoDB" id="2943660at2759"/>
<dbReference type="InterPro" id="IPR001138">
    <property type="entry name" value="Zn2Cys6_DnaBD"/>
</dbReference>
<dbReference type="GO" id="GO:0006351">
    <property type="term" value="P:DNA-templated transcription"/>
    <property type="evidence" value="ECO:0007669"/>
    <property type="project" value="InterPro"/>
</dbReference>
<feature type="region of interest" description="Disordered" evidence="6">
    <location>
        <begin position="798"/>
        <end position="828"/>
    </location>
</feature>
<dbReference type="InterPro" id="IPR050675">
    <property type="entry name" value="OAF3"/>
</dbReference>
<dbReference type="GeneID" id="30993700"/>
<gene>
    <name evidence="8" type="ORF">HYPBUDRAFT_115862</name>
</gene>
<name>A0A1E4RBI3_9ASCO</name>
<dbReference type="GO" id="GO:0000981">
    <property type="term" value="F:DNA-binding transcription factor activity, RNA polymerase II-specific"/>
    <property type="evidence" value="ECO:0007669"/>
    <property type="project" value="InterPro"/>
</dbReference>
<dbReference type="SUPFAM" id="SSF57701">
    <property type="entry name" value="Zn2/Cys6 DNA-binding domain"/>
    <property type="match status" value="1"/>
</dbReference>
<keyword evidence="2" id="KW-0805">Transcription regulation</keyword>
<dbReference type="Proteomes" id="UP000095085">
    <property type="component" value="Unassembled WGS sequence"/>
</dbReference>
<evidence type="ECO:0000256" key="6">
    <source>
        <dbReference type="SAM" id="MobiDB-lite"/>
    </source>
</evidence>
<reference evidence="9" key="1">
    <citation type="submission" date="2016-05" db="EMBL/GenBank/DDBJ databases">
        <title>Comparative genomics of biotechnologically important yeasts.</title>
        <authorList>
            <consortium name="DOE Joint Genome Institute"/>
            <person name="Riley R."/>
            <person name="Haridas S."/>
            <person name="Wolfe K.H."/>
            <person name="Lopes M.R."/>
            <person name="Hittinger C.T."/>
            <person name="Goker M."/>
            <person name="Salamov A."/>
            <person name="Wisecaver J."/>
            <person name="Long T.M."/>
            <person name="Aerts A.L."/>
            <person name="Barry K."/>
            <person name="Choi C."/>
            <person name="Clum A."/>
            <person name="Coughlan A.Y."/>
            <person name="Deshpande S."/>
            <person name="Douglass A.P."/>
            <person name="Hanson S.J."/>
            <person name="Klenk H.-P."/>
            <person name="Labutti K."/>
            <person name="Lapidus A."/>
            <person name="Lindquist E."/>
            <person name="Lipzen A."/>
            <person name="Meier-Kolthoff J.P."/>
            <person name="Ohm R.A."/>
            <person name="Otillar R.P."/>
            <person name="Pangilinan J."/>
            <person name="Peng Y."/>
            <person name="Rokas A."/>
            <person name="Rosa C.A."/>
            <person name="Scheuner C."/>
            <person name="Sibirny A.A."/>
            <person name="Slot J.C."/>
            <person name="Stielow J.B."/>
            <person name="Sun H."/>
            <person name="Kurtzman C.P."/>
            <person name="Blackwell M."/>
            <person name="Grigoriev I.V."/>
            <person name="Jeffries T.W."/>
        </authorList>
    </citation>
    <scope>NUCLEOTIDE SEQUENCE [LARGE SCALE GENOMIC DNA]</scope>
    <source>
        <strain evidence="9">NRRL Y-1933</strain>
    </source>
</reference>
<evidence type="ECO:0000259" key="7">
    <source>
        <dbReference type="PROSITE" id="PS50048"/>
    </source>
</evidence>
<dbReference type="PROSITE" id="PS00463">
    <property type="entry name" value="ZN2_CY6_FUNGAL_1"/>
    <property type="match status" value="1"/>
</dbReference>
<feature type="compositionally biased region" description="Basic and acidic residues" evidence="6">
    <location>
        <begin position="798"/>
        <end position="813"/>
    </location>
</feature>
<feature type="domain" description="Zn(2)-C6 fungal-type" evidence="7">
    <location>
        <begin position="45"/>
        <end position="77"/>
    </location>
</feature>
<dbReference type="SMART" id="SM00906">
    <property type="entry name" value="Fungal_trans"/>
    <property type="match status" value="1"/>
</dbReference>
<dbReference type="GO" id="GO:0008270">
    <property type="term" value="F:zinc ion binding"/>
    <property type="evidence" value="ECO:0007669"/>
    <property type="project" value="InterPro"/>
</dbReference>
<keyword evidence="1" id="KW-0479">Metal-binding</keyword>
<dbReference type="PANTHER" id="PTHR31069:SF12">
    <property type="entry name" value="TRANSCRIPTION FACTOR DOMAIN-CONTAINING PROTEIN"/>
    <property type="match status" value="1"/>
</dbReference>
<dbReference type="AlphaFoldDB" id="A0A1E4RBI3"/>
<dbReference type="Pfam" id="PF04082">
    <property type="entry name" value="Fungal_trans"/>
    <property type="match status" value="1"/>
</dbReference>
<feature type="compositionally biased region" description="Low complexity" evidence="6">
    <location>
        <begin position="814"/>
        <end position="825"/>
    </location>
</feature>
<dbReference type="GO" id="GO:0000978">
    <property type="term" value="F:RNA polymerase II cis-regulatory region sequence-specific DNA binding"/>
    <property type="evidence" value="ECO:0007669"/>
    <property type="project" value="TreeGrafter"/>
</dbReference>
<accession>A0A1E4RBI3</accession>
<feature type="compositionally biased region" description="Polar residues" evidence="6">
    <location>
        <begin position="17"/>
        <end position="32"/>
    </location>
</feature>
<dbReference type="SMART" id="SM00066">
    <property type="entry name" value="GAL4"/>
    <property type="match status" value="1"/>
</dbReference>
<evidence type="ECO:0000313" key="8">
    <source>
        <dbReference type="EMBL" id="ODV64610.1"/>
    </source>
</evidence>
<evidence type="ECO:0000256" key="4">
    <source>
        <dbReference type="ARBA" id="ARBA00023163"/>
    </source>
</evidence>
<evidence type="ECO:0000256" key="1">
    <source>
        <dbReference type="ARBA" id="ARBA00022723"/>
    </source>
</evidence>
<dbReference type="Pfam" id="PF00172">
    <property type="entry name" value="Zn_clus"/>
    <property type="match status" value="1"/>
</dbReference>